<name>A0A0M0LIL4_9BACI</name>
<reference evidence="2" key="1">
    <citation type="submission" date="2015-08" db="EMBL/GenBank/DDBJ databases">
        <title>Fjat-14210 dsm16467.</title>
        <authorList>
            <person name="Liu B."/>
            <person name="Wang J."/>
            <person name="Zhu Y."/>
            <person name="Liu G."/>
            <person name="Chen Q."/>
            <person name="Chen Z."/>
            <person name="Lan J."/>
            <person name="Che J."/>
            <person name="Ge C."/>
            <person name="Shi H."/>
            <person name="Pan Z."/>
            <person name="Liu X."/>
        </authorList>
    </citation>
    <scope>NUCLEOTIDE SEQUENCE [LARGE SCALE GENOMIC DNA]</scope>
    <source>
        <strain evidence="2">DSM 16467</strain>
    </source>
</reference>
<protein>
    <submittedName>
        <fullName evidence="1">Uncharacterized protein</fullName>
    </submittedName>
</protein>
<dbReference type="PATRIC" id="fig|284581.3.peg.645"/>
<accession>A0A0M0LIL4</accession>
<dbReference type="OrthoDB" id="2888103at2"/>
<dbReference type="EMBL" id="LILC01000002">
    <property type="protein sequence ID" value="KOO50528.1"/>
    <property type="molecule type" value="Genomic_DNA"/>
</dbReference>
<sequence>MEERDQLLRVRELANEILRLKVQDRTTYDELELRNNVELLARSVVDLTTLHLNEDVDPPTSLRATVSKLKMACNNMGNYKKTEII</sequence>
<organism evidence="1 2">
    <name type="scientific">Priestia koreensis</name>
    <dbReference type="NCBI Taxonomy" id="284581"/>
    <lineage>
        <taxon>Bacteria</taxon>
        <taxon>Bacillati</taxon>
        <taxon>Bacillota</taxon>
        <taxon>Bacilli</taxon>
        <taxon>Bacillales</taxon>
        <taxon>Bacillaceae</taxon>
        <taxon>Priestia</taxon>
    </lineage>
</organism>
<comment type="caution">
    <text evidence="1">The sequence shown here is derived from an EMBL/GenBank/DDBJ whole genome shotgun (WGS) entry which is preliminary data.</text>
</comment>
<gene>
    <name evidence="1" type="ORF">AMD01_01905</name>
</gene>
<dbReference type="RefSeq" id="WP_053399690.1">
    <property type="nucleotide sequence ID" value="NZ_CP061868.1"/>
</dbReference>
<evidence type="ECO:0000313" key="2">
    <source>
        <dbReference type="Proteomes" id="UP000037558"/>
    </source>
</evidence>
<dbReference type="Proteomes" id="UP000037558">
    <property type="component" value="Unassembled WGS sequence"/>
</dbReference>
<proteinExistence type="predicted"/>
<dbReference type="AlphaFoldDB" id="A0A0M0LIL4"/>
<keyword evidence="2" id="KW-1185">Reference proteome</keyword>
<evidence type="ECO:0000313" key="1">
    <source>
        <dbReference type="EMBL" id="KOO50528.1"/>
    </source>
</evidence>